<reference evidence="1 2" key="1">
    <citation type="journal article" date="2019" name="bioRxiv">
        <title>Bacteria contribute to plant secondary compound degradation in a generalist herbivore system.</title>
        <authorList>
            <person name="Francoeur C.B."/>
            <person name="Khadempour L."/>
            <person name="Moreira-Soto R.D."/>
            <person name="Gotting K."/>
            <person name="Book A.J."/>
            <person name="Pinto-Tomas A.A."/>
            <person name="Keefover-Ring K."/>
            <person name="Currie C.R."/>
        </authorList>
    </citation>
    <scope>NUCLEOTIDE SEQUENCE [LARGE SCALE GENOMIC DNA]</scope>
    <source>
        <strain evidence="1">Al-1710</strain>
    </source>
</reference>
<keyword evidence="2" id="KW-1185">Reference proteome</keyword>
<comment type="caution">
    <text evidence="1">The sequence shown here is derived from an EMBL/GenBank/DDBJ whole genome shotgun (WGS) entry which is preliminary data.</text>
</comment>
<name>A0ABX0RUS0_9GAMM</name>
<gene>
    <name evidence="1" type="ORF">F3J37_21675</name>
</gene>
<accession>A0ABX0RUS0</accession>
<protein>
    <submittedName>
        <fullName evidence="1">Uncharacterized protein</fullName>
    </submittedName>
</protein>
<dbReference type="RefSeq" id="WP_166935712.1">
    <property type="nucleotide sequence ID" value="NZ_VWXC01000020.1"/>
</dbReference>
<sequence length="158" mass="17933">MKIIGSEFDNFYLLGLKSYLKKYRVSDVENFSDFFLKKISQQNLLQTLTLSPRIIKGEEKIILLSSKKTLPLSVFLINQREGVFLLNSGALYGKNSDLRSVVSDKNNIITSGEFNSLYESINVSRSCHAHFKTKGFYSQRLSALKKLGISSLNDVFFS</sequence>
<dbReference type="EMBL" id="VWXC01000020">
    <property type="protein sequence ID" value="NIG21286.1"/>
    <property type="molecule type" value="Genomic_DNA"/>
</dbReference>
<evidence type="ECO:0000313" key="1">
    <source>
        <dbReference type="EMBL" id="NIG21286.1"/>
    </source>
</evidence>
<dbReference type="Proteomes" id="UP001515780">
    <property type="component" value="Unassembled WGS sequence"/>
</dbReference>
<organism evidence="1 2">
    <name type="scientific">Candidatus Pantoea communis</name>
    <dbReference type="NCBI Taxonomy" id="2608354"/>
    <lineage>
        <taxon>Bacteria</taxon>
        <taxon>Pseudomonadati</taxon>
        <taxon>Pseudomonadota</taxon>
        <taxon>Gammaproteobacteria</taxon>
        <taxon>Enterobacterales</taxon>
        <taxon>Erwiniaceae</taxon>
        <taxon>Pantoea</taxon>
    </lineage>
</organism>
<proteinExistence type="predicted"/>
<evidence type="ECO:0000313" key="2">
    <source>
        <dbReference type="Proteomes" id="UP001515780"/>
    </source>
</evidence>